<feature type="region of interest" description="Disordered" evidence="1">
    <location>
        <begin position="26"/>
        <end position="99"/>
    </location>
</feature>
<comment type="caution">
    <text evidence="2">The sequence shown here is derived from an EMBL/GenBank/DDBJ whole genome shotgun (WGS) entry which is preliminary data.</text>
</comment>
<name>X8DZP2_MYCXE</name>
<dbReference type="AlphaFoldDB" id="X8DZP2"/>
<proteinExistence type="predicted"/>
<feature type="compositionally biased region" description="Low complexity" evidence="1">
    <location>
        <begin position="32"/>
        <end position="51"/>
    </location>
</feature>
<protein>
    <submittedName>
        <fullName evidence="2">Uncharacterized protein</fullName>
    </submittedName>
</protein>
<evidence type="ECO:0000256" key="1">
    <source>
        <dbReference type="SAM" id="MobiDB-lite"/>
    </source>
</evidence>
<reference evidence="2" key="1">
    <citation type="submission" date="2014-01" db="EMBL/GenBank/DDBJ databases">
        <authorList>
            <person name="Brown-Elliot B."/>
            <person name="Wallace R."/>
            <person name="Lenaerts A."/>
            <person name="Ordway D."/>
            <person name="DeGroote M.A."/>
            <person name="Parker T."/>
            <person name="Sizemore C."/>
            <person name="Tallon L.J."/>
            <person name="Sadzewicz L.K."/>
            <person name="Sengamalay N."/>
            <person name="Fraser C.M."/>
            <person name="Hine E."/>
            <person name="Shefchek K.A."/>
            <person name="Das S.P."/>
            <person name="Tettelin H."/>
        </authorList>
    </citation>
    <scope>NUCLEOTIDE SEQUENCE [LARGE SCALE GENOMIC DNA]</scope>
    <source>
        <strain evidence="2">4042</strain>
    </source>
</reference>
<evidence type="ECO:0000313" key="2">
    <source>
        <dbReference type="EMBL" id="EUA73456.1"/>
    </source>
</evidence>
<accession>X8DZP2</accession>
<organism evidence="2">
    <name type="scientific">Mycobacterium xenopi 4042</name>
    <dbReference type="NCBI Taxonomy" id="1299334"/>
    <lineage>
        <taxon>Bacteria</taxon>
        <taxon>Bacillati</taxon>
        <taxon>Actinomycetota</taxon>
        <taxon>Actinomycetes</taxon>
        <taxon>Mycobacteriales</taxon>
        <taxon>Mycobacteriaceae</taxon>
        <taxon>Mycobacterium</taxon>
    </lineage>
</organism>
<dbReference type="EMBL" id="JAOB01000011">
    <property type="protein sequence ID" value="EUA73456.1"/>
    <property type="molecule type" value="Genomic_DNA"/>
</dbReference>
<gene>
    <name evidence="2" type="ORF">I553_9612</name>
</gene>
<feature type="compositionally biased region" description="Basic residues" evidence="1">
    <location>
        <begin position="52"/>
        <end position="63"/>
    </location>
</feature>
<sequence length="99" mass="11333">MPYESLSGGPKSSWASWCGWLARRWSPRRTPSRCSSTTRSASPTLTGWRKWGGVRHGRRRRTTHRLDMHPGSLRRRAQRAPYRPERPAAPQSRVNPIAG</sequence>